<dbReference type="GO" id="GO:0003678">
    <property type="term" value="F:DNA helicase activity"/>
    <property type="evidence" value="ECO:0007669"/>
    <property type="project" value="UniProtKB-ARBA"/>
</dbReference>
<dbReference type="OrthoDB" id="9757917at2"/>
<dbReference type="EMBL" id="BLBC01000015">
    <property type="protein sequence ID" value="GET47005.1"/>
    <property type="molecule type" value="Genomic_DNA"/>
</dbReference>
<name>A0A5M4BCM3_9FLAO</name>
<dbReference type="GO" id="GO:0005524">
    <property type="term" value="F:ATP binding"/>
    <property type="evidence" value="ECO:0007669"/>
    <property type="project" value="UniProtKB-KW"/>
</dbReference>
<dbReference type="Gene3D" id="3.40.50.300">
    <property type="entry name" value="P-loop containing nucleotide triphosphate hydrolases"/>
    <property type="match status" value="2"/>
</dbReference>
<protein>
    <submittedName>
        <fullName evidence="9">ATP-binding protein</fullName>
    </submittedName>
</protein>
<keyword evidence="6" id="KW-0175">Coiled coil</keyword>
<dbReference type="PANTHER" id="PTHR43788">
    <property type="entry name" value="DNA2/NAM7 HELICASE FAMILY MEMBER"/>
    <property type="match status" value="1"/>
</dbReference>
<dbReference type="Proteomes" id="UP000398217">
    <property type="component" value="Unassembled WGS sequence"/>
</dbReference>
<proteinExistence type="inferred from homology"/>
<keyword evidence="3" id="KW-0378">Hydrolase</keyword>
<comment type="caution">
    <text evidence="9">The sequence shown here is derived from an EMBL/GenBank/DDBJ whole genome shotgun (WGS) entry which is preliminary data.</text>
</comment>
<dbReference type="AlphaFoldDB" id="A0A5M4BCM3"/>
<evidence type="ECO:0000313" key="10">
    <source>
        <dbReference type="Proteomes" id="UP000398217"/>
    </source>
</evidence>
<evidence type="ECO:0000256" key="2">
    <source>
        <dbReference type="ARBA" id="ARBA00022741"/>
    </source>
</evidence>
<evidence type="ECO:0000256" key="3">
    <source>
        <dbReference type="ARBA" id="ARBA00022801"/>
    </source>
</evidence>
<evidence type="ECO:0000313" key="9">
    <source>
        <dbReference type="EMBL" id="GET47005.1"/>
    </source>
</evidence>
<feature type="coiled-coil region" evidence="6">
    <location>
        <begin position="507"/>
        <end position="559"/>
    </location>
</feature>
<dbReference type="InterPro" id="IPR041679">
    <property type="entry name" value="DNA2/NAM7-like_C"/>
</dbReference>
<feature type="coiled-coil region" evidence="6">
    <location>
        <begin position="589"/>
        <end position="640"/>
    </location>
</feature>
<keyword evidence="10" id="KW-1185">Reference proteome</keyword>
<keyword evidence="5 9" id="KW-0067">ATP-binding</keyword>
<keyword evidence="2" id="KW-0547">Nucleotide-binding</keyword>
<organism evidence="9 10">
    <name type="scientific">Capnocytophaga felis</name>
    <dbReference type="NCBI Taxonomy" id="2267611"/>
    <lineage>
        <taxon>Bacteria</taxon>
        <taxon>Pseudomonadati</taxon>
        <taxon>Bacteroidota</taxon>
        <taxon>Flavobacteriia</taxon>
        <taxon>Flavobacteriales</taxon>
        <taxon>Flavobacteriaceae</taxon>
        <taxon>Capnocytophaga</taxon>
    </lineage>
</organism>
<dbReference type="InterPro" id="IPR050534">
    <property type="entry name" value="Coronavir_polyprotein_1ab"/>
</dbReference>
<dbReference type="SUPFAM" id="SSF52540">
    <property type="entry name" value="P-loop containing nucleoside triphosphate hydrolases"/>
    <property type="match status" value="2"/>
</dbReference>
<accession>A0A5M4BCM3</accession>
<keyword evidence="4" id="KW-0347">Helicase</keyword>
<dbReference type="InterPro" id="IPR047187">
    <property type="entry name" value="SF1_C_Upf1"/>
</dbReference>
<dbReference type="PANTHER" id="PTHR43788:SF8">
    <property type="entry name" value="DNA-BINDING PROTEIN SMUBP-2"/>
    <property type="match status" value="1"/>
</dbReference>
<dbReference type="InterPro" id="IPR027417">
    <property type="entry name" value="P-loop_NTPase"/>
</dbReference>
<reference evidence="10" key="1">
    <citation type="journal article" date="2020" name="Int. J. Syst. Evol. Microbiol.">
        <title>Capnocytophaga felis sp. nov. isolated from the feline oral cavity.</title>
        <authorList>
            <person name="Suzuki M."/>
            <person name="Umeda K."/>
            <person name="Kimura M."/>
            <person name="Imaoka K."/>
            <person name="Morikawa S."/>
            <person name="Maeda K."/>
        </authorList>
    </citation>
    <scope>NUCLEOTIDE SEQUENCE [LARGE SCALE GENOMIC DNA]</scope>
    <source>
        <strain evidence="10">KC07070</strain>
    </source>
</reference>
<feature type="domain" description="DNA2/NAM7 helicase helicase" evidence="7">
    <location>
        <begin position="279"/>
        <end position="796"/>
    </location>
</feature>
<evidence type="ECO:0000256" key="5">
    <source>
        <dbReference type="ARBA" id="ARBA00022840"/>
    </source>
</evidence>
<evidence type="ECO:0000259" key="7">
    <source>
        <dbReference type="Pfam" id="PF13086"/>
    </source>
</evidence>
<dbReference type="RefSeq" id="WP_155285619.1">
    <property type="nucleotide sequence ID" value="NZ_BLBC01000015.1"/>
</dbReference>
<dbReference type="GO" id="GO:0016787">
    <property type="term" value="F:hydrolase activity"/>
    <property type="evidence" value="ECO:0007669"/>
    <property type="project" value="UniProtKB-KW"/>
</dbReference>
<comment type="similarity">
    <text evidence="1">Belongs to the DNA2/NAM7 helicase family.</text>
</comment>
<evidence type="ECO:0000256" key="1">
    <source>
        <dbReference type="ARBA" id="ARBA00007913"/>
    </source>
</evidence>
<dbReference type="Pfam" id="PF13087">
    <property type="entry name" value="AAA_12"/>
    <property type="match status" value="1"/>
</dbReference>
<dbReference type="InterPro" id="IPR041677">
    <property type="entry name" value="DNA2/NAM7_AAA_11"/>
</dbReference>
<sequence>MTQKDILHFWRNVEIFNLPDLDVKNIKLLNGENKLPWETDKSTKKDKKRIYTLFFGKVSKENVIKQIEELFPDEKENQWKEKTIGFTCLSSIILDEKGCPDAKSYTLASFVLGLDVLKKCREISSVYRLLNNVSDEYLERFNILKTTDDENPKGNSVTREFIEKEIAYLRSISQWNDAEIKVYFTEKEVGKNIEVDYAFLNSFFLDDLNQLIDDYTELSSTVQSYLTLQPTQKRFDLIKNKKNLFNTINPEQLTEGKWPSTPKYGLCTAQLGAVNTIFKELGNSSGIQGINGPPGTGKTTLLLDVIAQVIVDRAKAILNIGIDNLFEKGEKIDIKDKYLYIYPLNAILQKNYGIVVASNNNSAVENISKELPQAKKIDKYGENAAFPYADYFGEYAKEELTGDENWGILAAALGNSKNKNKFNNLFWKSFLKDEKGNLIGNGKNKAIIDENAINFYNYLVKNQDLQKQHQDNFEIAKKEFISLLEEFKIFKNTAIDFHNRFDDYSKNVQRKTDLEKLKDENKNYEDQLNTELQKLTSEQKRVEKERDALKTSLDAINTQKPIFFFFHKLFNTQSFVKWNNEINQVWNEFNNISLELKQINNEIKKVESEKSNIINRLKNIQIELEQIEEFKREYENLKTQLCKDYQIEKVNIFDENFYNKDLKDIHLLSPYHSEKIAKLRSKIFLKALDVHKFTILANAKQFKNNLNAFFDMILGRAKVSDELTTTLWDTFFFCIPVVSTSLASASRLFPNMIKNQIGWLLIDEAGQATPQSAVGLIQRSKRCVIVGDPLQVEPVVTIPKSLVDKLISYQNVESNWSPYNTSVQQLADRISQYGTLMGNDEYSIWTGFPLRTHRRCFNPMFDIANEIAYNNQMVKGTEDKEECEYIGTSCWFDVKGSGSGDSQVIREEIELLKVKVDELRENGYKGKIYVISPFKLVANECEKILKFYEKVQCGTIHTFQGKEADVVFLVLGSHPEKEGTRKWASSKPNMLNVALTRAKKRCYVIGNKELWSQQPYFDVMINKME</sequence>
<dbReference type="CDD" id="cd18808">
    <property type="entry name" value="SF1_C_Upf1"/>
    <property type="match status" value="1"/>
</dbReference>
<feature type="domain" description="DNA2/NAM7 helicase-like C-terminal" evidence="8">
    <location>
        <begin position="850"/>
        <end position="1008"/>
    </location>
</feature>
<evidence type="ECO:0000259" key="8">
    <source>
        <dbReference type="Pfam" id="PF13087"/>
    </source>
</evidence>
<gene>
    <name evidence="9" type="ORF">RCZ01_23070</name>
</gene>
<evidence type="ECO:0000256" key="4">
    <source>
        <dbReference type="ARBA" id="ARBA00022806"/>
    </source>
</evidence>
<evidence type="ECO:0000256" key="6">
    <source>
        <dbReference type="SAM" id="Coils"/>
    </source>
</evidence>
<dbReference type="Pfam" id="PF13086">
    <property type="entry name" value="AAA_11"/>
    <property type="match status" value="1"/>
</dbReference>